<protein>
    <submittedName>
        <fullName evidence="1">Pyridoxamine 5'-phosphate oxidase</fullName>
    </submittedName>
</protein>
<dbReference type="AlphaFoldDB" id="A0AA91DQC8"/>
<dbReference type="Gene3D" id="2.30.110.10">
    <property type="entry name" value="Electron Transport, Fmn-binding Protein, Chain A"/>
    <property type="match status" value="1"/>
</dbReference>
<evidence type="ECO:0000313" key="2">
    <source>
        <dbReference type="Proteomes" id="UP000077852"/>
    </source>
</evidence>
<dbReference type="InterPro" id="IPR012349">
    <property type="entry name" value="Split_barrel_FMN-bd"/>
</dbReference>
<dbReference type="EMBL" id="LVHG01000036">
    <property type="protein sequence ID" value="OAK64833.1"/>
    <property type="molecule type" value="Genomic_DNA"/>
</dbReference>
<dbReference type="SUPFAM" id="SSF50475">
    <property type="entry name" value="FMN-binding split barrel"/>
    <property type="match status" value="1"/>
</dbReference>
<organism evidence="1 2">
    <name type="scientific">Variovorax paradoxus</name>
    <dbReference type="NCBI Taxonomy" id="34073"/>
    <lineage>
        <taxon>Bacteria</taxon>
        <taxon>Pseudomonadati</taxon>
        <taxon>Pseudomonadota</taxon>
        <taxon>Betaproteobacteria</taxon>
        <taxon>Burkholderiales</taxon>
        <taxon>Comamonadaceae</taxon>
        <taxon>Variovorax</taxon>
    </lineage>
</organism>
<sequence>MIAAPFHAGERALQALAGSREQMEAAGPRIIRDFMPDQHREFFSLLPFIVAGSIDDGLQPWASVLAAPAGFVHSPDATHLRIDALPAAGDPLAGQLKQGATLGLLGIQPHTRRRNRMNGTVEAIDAAGFMVEVQQSFGNCPRYIQAREPVFAPPRGDAAPAQWLDKLDLAAHRLIGSADTLFIATAYPNEVAVDDDADASSHGVDVSHRGGRPGFVRIDGDDTLTVPDFNGNRFFNTLGNLAAHPRAGLLFVDFDSGDLLHVAVTAEIVWNGPEVAAFEGAERLMRFHVTHALRRPAALPLRWGDAQLSAHLAHTGQWNTGTRAATDGR</sequence>
<dbReference type="Proteomes" id="UP000077852">
    <property type="component" value="Unassembled WGS sequence"/>
</dbReference>
<evidence type="ECO:0000313" key="1">
    <source>
        <dbReference type="EMBL" id="OAK64833.1"/>
    </source>
</evidence>
<dbReference type="PANTHER" id="PTHR42815">
    <property type="entry name" value="FAD-BINDING, PUTATIVE (AFU_ORTHOLOGUE AFUA_6G07600)-RELATED"/>
    <property type="match status" value="1"/>
</dbReference>
<name>A0AA91DQC8_VARPD</name>
<gene>
    <name evidence="1" type="ORF">A3K87_13545</name>
</gene>
<proteinExistence type="predicted"/>
<dbReference type="PANTHER" id="PTHR42815:SF2">
    <property type="entry name" value="FAD-BINDING, PUTATIVE (AFU_ORTHOLOGUE AFUA_6G07600)-RELATED"/>
    <property type="match status" value="1"/>
</dbReference>
<dbReference type="RefSeq" id="WP_081267530.1">
    <property type="nucleotide sequence ID" value="NZ_LVHG01000036.1"/>
</dbReference>
<accession>A0AA91DQC8</accession>
<reference evidence="1 2" key="1">
    <citation type="submission" date="2016-03" db="EMBL/GenBank/DDBJ databases">
        <title>Genome sequence of Variovorax paradoxus KB5.</title>
        <authorList>
            <person name="Jeong H."/>
            <person name="Hong C.E."/>
            <person name="Jo S.H."/>
            <person name="Park J.M."/>
        </authorList>
    </citation>
    <scope>NUCLEOTIDE SEQUENCE [LARGE SCALE GENOMIC DNA]</scope>
    <source>
        <strain evidence="1 2">KB5</strain>
    </source>
</reference>
<comment type="caution">
    <text evidence="1">The sequence shown here is derived from an EMBL/GenBank/DDBJ whole genome shotgun (WGS) entry which is preliminary data.</text>
</comment>